<dbReference type="InterPro" id="IPR025491">
    <property type="entry name" value="DUF4382"/>
</dbReference>
<dbReference type="PROSITE" id="PS51257">
    <property type="entry name" value="PROKAR_LIPOPROTEIN"/>
    <property type="match status" value="1"/>
</dbReference>
<dbReference type="Pfam" id="PF14321">
    <property type="entry name" value="DUF4382"/>
    <property type="match status" value="1"/>
</dbReference>
<proteinExistence type="predicted"/>
<sequence length="297" mass="31347">MYNSKHIGFAAVAAAGTLALSGCLSSSDDFGNFSLSVTDAPVDDATAVVVEFTGVSIKPADGQAEVFTFDEPRTINLLDLQGTASEALLEDELVPAGEYEWIRLHVNALNGQMDSYIEFDDGGQHSLFIPSGAETGLKLVSGFVVPANGSADFTIDFDLRKSIANPQSPTVDYILKPALRLVDNAEVGHISGTVAAEWAADADCAAAVYVYEGHNAETGSVGSDNEPVTSALVALNGESGEYEYTAGFLLEGDYTAAFTCEADQDEPEEDNEIDFLQSLNTSVSVDETTELNFGPDA</sequence>
<organism evidence="2 3">
    <name type="scientific">Natronospira bacteriovora</name>
    <dbReference type="NCBI Taxonomy" id="3069753"/>
    <lineage>
        <taxon>Bacteria</taxon>
        <taxon>Pseudomonadati</taxon>
        <taxon>Pseudomonadota</taxon>
        <taxon>Gammaproteobacteria</taxon>
        <taxon>Natronospirales</taxon>
        <taxon>Natronospiraceae</taxon>
        <taxon>Natronospira</taxon>
    </lineage>
</organism>
<protein>
    <submittedName>
        <fullName evidence="2">DUF4382 domain-containing protein</fullName>
    </submittedName>
</protein>
<comment type="caution">
    <text evidence="2">The sequence shown here is derived from an EMBL/GenBank/DDBJ whole genome shotgun (WGS) entry which is preliminary data.</text>
</comment>
<reference evidence="2 3" key="1">
    <citation type="submission" date="2023-08" db="EMBL/GenBank/DDBJ databases">
        <title>Whole-genome sequencing of halo(alkali)philic microorganisms from hypersaline lakes.</title>
        <authorList>
            <person name="Sorokin D.Y."/>
            <person name="Abbas B."/>
            <person name="Merkel A.Y."/>
        </authorList>
    </citation>
    <scope>NUCLEOTIDE SEQUENCE [LARGE SCALE GENOMIC DNA]</scope>
    <source>
        <strain evidence="2 3">AB-CW4</strain>
    </source>
</reference>
<gene>
    <name evidence="2" type="ORF">RBH19_01600</name>
</gene>
<feature type="domain" description="DUF4382" evidence="1">
    <location>
        <begin position="31"/>
        <end position="177"/>
    </location>
</feature>
<evidence type="ECO:0000313" key="2">
    <source>
        <dbReference type="EMBL" id="MDQ2068565.1"/>
    </source>
</evidence>
<dbReference type="RefSeq" id="WP_306727048.1">
    <property type="nucleotide sequence ID" value="NZ_JAVDDT010000001.1"/>
</dbReference>
<keyword evidence="3" id="KW-1185">Reference proteome</keyword>
<evidence type="ECO:0000313" key="3">
    <source>
        <dbReference type="Proteomes" id="UP001239019"/>
    </source>
</evidence>
<name>A0ABU0W6E0_9GAMM</name>
<dbReference type="EMBL" id="JAVDDT010000001">
    <property type="protein sequence ID" value="MDQ2068565.1"/>
    <property type="molecule type" value="Genomic_DNA"/>
</dbReference>
<evidence type="ECO:0000259" key="1">
    <source>
        <dbReference type="Pfam" id="PF14321"/>
    </source>
</evidence>
<accession>A0ABU0W6E0</accession>
<dbReference type="Proteomes" id="UP001239019">
    <property type="component" value="Unassembled WGS sequence"/>
</dbReference>